<dbReference type="EC" id="3.1.1.11" evidence="3"/>
<comment type="pathway">
    <text evidence="1">Glycan metabolism; pectin degradation; 2-dehydro-3-deoxy-D-gluconate from pectin: step 1/5.</text>
</comment>
<dbReference type="InterPro" id="IPR011050">
    <property type="entry name" value="Pectin_lyase_fold/virulence"/>
</dbReference>
<protein>
    <recommendedName>
        <fullName evidence="3">pectinesterase</fullName>
        <ecNumber evidence="3">3.1.1.11</ecNumber>
    </recommendedName>
    <alternativeName>
        <fullName evidence="6">Pectin methylesterase A</fullName>
    </alternativeName>
</protein>
<dbReference type="GO" id="GO:0045490">
    <property type="term" value="P:pectin catabolic process"/>
    <property type="evidence" value="ECO:0007669"/>
    <property type="project" value="UniProtKB-UniPathway"/>
</dbReference>
<dbReference type="InterPro" id="IPR000070">
    <property type="entry name" value="Pectinesterase_cat"/>
</dbReference>
<dbReference type="Proteomes" id="UP000235371">
    <property type="component" value="Unassembled WGS sequence"/>
</dbReference>
<dbReference type="InterPro" id="IPR012334">
    <property type="entry name" value="Pectin_lyas_fold"/>
</dbReference>
<dbReference type="EMBL" id="KZ613919">
    <property type="protein sequence ID" value="PMD49722.1"/>
    <property type="molecule type" value="Genomic_DNA"/>
</dbReference>
<dbReference type="PANTHER" id="PTHR31321:SF57">
    <property type="entry name" value="PECTINESTERASE 53-RELATED"/>
    <property type="match status" value="1"/>
</dbReference>
<organism evidence="9 10">
    <name type="scientific">Hyaloscypha bicolor E</name>
    <dbReference type="NCBI Taxonomy" id="1095630"/>
    <lineage>
        <taxon>Eukaryota</taxon>
        <taxon>Fungi</taxon>
        <taxon>Dikarya</taxon>
        <taxon>Ascomycota</taxon>
        <taxon>Pezizomycotina</taxon>
        <taxon>Leotiomycetes</taxon>
        <taxon>Helotiales</taxon>
        <taxon>Hyaloscyphaceae</taxon>
        <taxon>Hyaloscypha</taxon>
        <taxon>Hyaloscypha bicolor</taxon>
    </lineage>
</organism>
<dbReference type="RefSeq" id="XP_024726626.1">
    <property type="nucleotide sequence ID" value="XM_024886186.1"/>
</dbReference>
<comment type="similarity">
    <text evidence="2">Belongs to the pectinesterase family.</text>
</comment>
<dbReference type="GO" id="GO:0030599">
    <property type="term" value="F:pectinesterase activity"/>
    <property type="evidence" value="ECO:0007669"/>
    <property type="project" value="UniProtKB-EC"/>
</dbReference>
<evidence type="ECO:0000313" key="10">
    <source>
        <dbReference type="Proteomes" id="UP000235371"/>
    </source>
</evidence>
<evidence type="ECO:0000256" key="5">
    <source>
        <dbReference type="ARBA" id="ARBA00023085"/>
    </source>
</evidence>
<keyword evidence="7" id="KW-0732">Signal</keyword>
<reference evidence="9 10" key="1">
    <citation type="submission" date="2016-04" db="EMBL/GenBank/DDBJ databases">
        <title>A degradative enzymes factory behind the ericoid mycorrhizal symbiosis.</title>
        <authorList>
            <consortium name="DOE Joint Genome Institute"/>
            <person name="Martino E."/>
            <person name="Morin E."/>
            <person name="Grelet G."/>
            <person name="Kuo A."/>
            <person name="Kohler A."/>
            <person name="Daghino S."/>
            <person name="Barry K."/>
            <person name="Choi C."/>
            <person name="Cichocki N."/>
            <person name="Clum A."/>
            <person name="Copeland A."/>
            <person name="Hainaut M."/>
            <person name="Haridas S."/>
            <person name="Labutti K."/>
            <person name="Lindquist E."/>
            <person name="Lipzen A."/>
            <person name="Khouja H.-R."/>
            <person name="Murat C."/>
            <person name="Ohm R."/>
            <person name="Olson A."/>
            <person name="Spatafora J."/>
            <person name="Veneault-Fourrey C."/>
            <person name="Henrissat B."/>
            <person name="Grigoriev I."/>
            <person name="Martin F."/>
            <person name="Perotto S."/>
        </authorList>
    </citation>
    <scope>NUCLEOTIDE SEQUENCE [LARGE SCALE GENOMIC DNA]</scope>
    <source>
        <strain evidence="9 10">E</strain>
    </source>
</reference>
<evidence type="ECO:0000256" key="1">
    <source>
        <dbReference type="ARBA" id="ARBA00005184"/>
    </source>
</evidence>
<sequence>MHTLILFFFGLVALVADASPTPSANHPSRTIEKRSARTANPGSCLEVQGTSPSYSQYSTLAFAVAALGSGTTSKCISMWPGTYTERVMIQYGGALSIYGYSVNTGIQADNQVTISVGKNYSSYSSYSRVVLSRVDGKLDASSALHLYGDNYSVWNINIKNTYGAGAQAVAVTSTGNYIAMYACGIYGYQDTLYAKSGYQYYSRCYVEGADDFIFGNAAAWFGDCTIACNGGGSITANNRASASDPAWYIFDTSTITAASGWTTTAANYLGQPWGIYSRVIFQKCNLAVGATPIYEEYENTGAGSATTSRLYETTATAAVTYSTLWGGSSSWADLTF</sequence>
<evidence type="ECO:0000256" key="7">
    <source>
        <dbReference type="SAM" id="SignalP"/>
    </source>
</evidence>
<dbReference type="AlphaFoldDB" id="A0A2J6SG21"/>
<dbReference type="SUPFAM" id="SSF51126">
    <property type="entry name" value="Pectin lyase-like"/>
    <property type="match status" value="1"/>
</dbReference>
<accession>A0A2J6SG21</accession>
<keyword evidence="10" id="KW-1185">Reference proteome</keyword>
<name>A0A2J6SG21_9HELO</name>
<evidence type="ECO:0000256" key="3">
    <source>
        <dbReference type="ARBA" id="ARBA00013229"/>
    </source>
</evidence>
<dbReference type="GeneID" id="36594263"/>
<dbReference type="InParanoid" id="A0A2J6SG21"/>
<evidence type="ECO:0000256" key="6">
    <source>
        <dbReference type="ARBA" id="ARBA00042203"/>
    </source>
</evidence>
<evidence type="ECO:0000259" key="8">
    <source>
        <dbReference type="Pfam" id="PF01095"/>
    </source>
</evidence>
<dbReference type="OrthoDB" id="2019149at2759"/>
<feature type="chain" id="PRO_5014400306" description="pectinesterase" evidence="7">
    <location>
        <begin position="19"/>
        <end position="336"/>
    </location>
</feature>
<keyword evidence="5" id="KW-0063">Aspartyl esterase</keyword>
<evidence type="ECO:0000256" key="4">
    <source>
        <dbReference type="ARBA" id="ARBA00022801"/>
    </source>
</evidence>
<gene>
    <name evidence="9" type="ORF">K444DRAFT_657707</name>
</gene>
<dbReference type="UniPathway" id="UPA00545">
    <property type="reaction ID" value="UER00823"/>
</dbReference>
<feature type="signal peptide" evidence="7">
    <location>
        <begin position="1"/>
        <end position="18"/>
    </location>
</feature>
<dbReference type="Pfam" id="PF01095">
    <property type="entry name" value="Pectinesterase"/>
    <property type="match status" value="1"/>
</dbReference>
<feature type="domain" description="Pectinesterase catalytic" evidence="8">
    <location>
        <begin position="74"/>
        <end position="309"/>
    </location>
</feature>
<proteinExistence type="inferred from homology"/>
<dbReference type="GO" id="GO:0042545">
    <property type="term" value="P:cell wall modification"/>
    <property type="evidence" value="ECO:0007669"/>
    <property type="project" value="InterPro"/>
</dbReference>
<dbReference type="STRING" id="1095630.A0A2J6SG21"/>
<dbReference type="PANTHER" id="PTHR31321">
    <property type="entry name" value="ACYL-COA THIOESTER HYDROLASE YBHC-RELATED"/>
    <property type="match status" value="1"/>
</dbReference>
<dbReference type="Gene3D" id="2.160.20.10">
    <property type="entry name" value="Single-stranded right-handed beta-helix, Pectin lyase-like"/>
    <property type="match status" value="1"/>
</dbReference>
<evidence type="ECO:0000256" key="2">
    <source>
        <dbReference type="ARBA" id="ARBA00008891"/>
    </source>
</evidence>
<evidence type="ECO:0000313" key="9">
    <source>
        <dbReference type="EMBL" id="PMD49722.1"/>
    </source>
</evidence>
<keyword evidence="4" id="KW-0378">Hydrolase</keyword>